<dbReference type="OrthoDB" id="10292593at2759"/>
<protein>
    <submittedName>
        <fullName evidence="2">Hypp2574 protein</fullName>
    </submittedName>
</protein>
<gene>
    <name evidence="2" type="primary">Hypp2574</name>
    <name evidence="2" type="ORF">BLAG_LOCUS17676</name>
</gene>
<proteinExistence type="predicted"/>
<name>A0A8J9ZTZ1_BRALA</name>
<evidence type="ECO:0000313" key="2">
    <source>
        <dbReference type="EMBL" id="CAH1262745.1"/>
    </source>
</evidence>
<organism evidence="2 3">
    <name type="scientific">Branchiostoma lanceolatum</name>
    <name type="common">Common lancelet</name>
    <name type="synonym">Amphioxus lanceolatum</name>
    <dbReference type="NCBI Taxonomy" id="7740"/>
    <lineage>
        <taxon>Eukaryota</taxon>
        <taxon>Metazoa</taxon>
        <taxon>Chordata</taxon>
        <taxon>Cephalochordata</taxon>
        <taxon>Leptocardii</taxon>
        <taxon>Amphioxiformes</taxon>
        <taxon>Branchiostomatidae</taxon>
        <taxon>Branchiostoma</taxon>
    </lineage>
</organism>
<sequence length="91" mass="10161">MLTMRQALLLTLLVAMAATPSRAGYPSEGDEELCVQACERCFSVMKWPRFYSAFKCKAQCLDDIMEDYVVAGSSWALCKVALQQNHFDSAV</sequence>
<keyword evidence="3" id="KW-1185">Reference proteome</keyword>
<feature type="chain" id="PRO_5035438210" evidence="1">
    <location>
        <begin position="24"/>
        <end position="91"/>
    </location>
</feature>
<keyword evidence="1" id="KW-0732">Signal</keyword>
<evidence type="ECO:0000313" key="3">
    <source>
        <dbReference type="Proteomes" id="UP000838412"/>
    </source>
</evidence>
<dbReference type="AlphaFoldDB" id="A0A8J9ZTZ1"/>
<dbReference type="Proteomes" id="UP000838412">
    <property type="component" value="Chromosome 4"/>
</dbReference>
<feature type="signal peptide" evidence="1">
    <location>
        <begin position="1"/>
        <end position="23"/>
    </location>
</feature>
<reference evidence="2" key="1">
    <citation type="submission" date="2022-01" db="EMBL/GenBank/DDBJ databases">
        <authorList>
            <person name="Braso-Vives M."/>
        </authorList>
    </citation>
    <scope>NUCLEOTIDE SEQUENCE</scope>
</reference>
<accession>A0A8J9ZTZ1</accession>
<evidence type="ECO:0000256" key="1">
    <source>
        <dbReference type="SAM" id="SignalP"/>
    </source>
</evidence>
<dbReference type="EMBL" id="OV696689">
    <property type="protein sequence ID" value="CAH1262745.1"/>
    <property type="molecule type" value="Genomic_DNA"/>
</dbReference>